<keyword evidence="3" id="KW-0678">Repressor</keyword>
<evidence type="ECO:0000256" key="7">
    <source>
        <dbReference type="ARBA" id="ARBA00033135"/>
    </source>
</evidence>
<keyword evidence="5" id="KW-0804">Transcription</keyword>
<organism evidence="8 9">
    <name type="scientific">Teichococcus deserti</name>
    <dbReference type="NCBI Taxonomy" id="1817963"/>
    <lineage>
        <taxon>Bacteria</taxon>
        <taxon>Pseudomonadati</taxon>
        <taxon>Pseudomonadota</taxon>
        <taxon>Alphaproteobacteria</taxon>
        <taxon>Acetobacterales</taxon>
        <taxon>Roseomonadaceae</taxon>
        <taxon>Roseomonas</taxon>
    </lineage>
</organism>
<comment type="caution">
    <text evidence="8">The sequence shown here is derived from an EMBL/GenBank/DDBJ whole genome shotgun (WGS) entry which is preliminary data.</text>
</comment>
<gene>
    <name evidence="8" type="ORF">BKE38_10895</name>
</gene>
<evidence type="ECO:0000256" key="3">
    <source>
        <dbReference type="ARBA" id="ARBA00022491"/>
    </source>
</evidence>
<evidence type="ECO:0000256" key="1">
    <source>
        <dbReference type="ARBA" id="ARBA00005230"/>
    </source>
</evidence>
<accession>A0A1V2H3C9</accession>
<evidence type="ECO:0000313" key="8">
    <source>
        <dbReference type="EMBL" id="ONG54063.1"/>
    </source>
</evidence>
<dbReference type="OrthoDB" id="9813510at2"/>
<keyword evidence="4" id="KW-0805">Transcription regulation</keyword>
<dbReference type="RefSeq" id="WP_076957382.1">
    <property type="nucleotide sequence ID" value="NZ_MLCO01000089.1"/>
</dbReference>
<dbReference type="AlphaFoldDB" id="A0A1V2H3C9"/>
<protein>
    <recommendedName>
        <fullName evidence="2">Toxin CcdB</fullName>
    </recommendedName>
    <alternativeName>
        <fullName evidence="7">Cytotoxic protein CcdB</fullName>
    </alternativeName>
    <alternativeName>
        <fullName evidence="6">Protein LetD</fullName>
    </alternativeName>
</protein>
<reference evidence="8 9" key="1">
    <citation type="submission" date="2016-10" db="EMBL/GenBank/DDBJ databases">
        <title>Draft Genome sequence of Roseomonas sp. strain M3.</title>
        <authorList>
            <person name="Subhash Y."/>
            <person name="Lee S."/>
        </authorList>
    </citation>
    <scope>NUCLEOTIDE SEQUENCE [LARGE SCALE GENOMIC DNA]</scope>
    <source>
        <strain evidence="8 9">M3</strain>
    </source>
</reference>
<dbReference type="Proteomes" id="UP000188879">
    <property type="component" value="Unassembled WGS sequence"/>
</dbReference>
<dbReference type="GO" id="GO:0008657">
    <property type="term" value="F:DNA topoisomerase type II (double strand cut, ATP-hydrolyzing) inhibitor activity"/>
    <property type="evidence" value="ECO:0007669"/>
    <property type="project" value="InterPro"/>
</dbReference>
<comment type="similarity">
    <text evidence="1">Belongs to the CcdB toxin family.</text>
</comment>
<dbReference type="SUPFAM" id="SSF50118">
    <property type="entry name" value="Cell growth inhibitor/plasmid maintenance toxic component"/>
    <property type="match status" value="1"/>
</dbReference>
<dbReference type="EMBL" id="MLCO01000089">
    <property type="protein sequence ID" value="ONG54063.1"/>
    <property type="molecule type" value="Genomic_DNA"/>
</dbReference>
<dbReference type="Pfam" id="PF01845">
    <property type="entry name" value="CcdB"/>
    <property type="match status" value="1"/>
</dbReference>
<dbReference type="InterPro" id="IPR011067">
    <property type="entry name" value="Plasmid_toxin/cell-grow_inhib"/>
</dbReference>
<evidence type="ECO:0000256" key="5">
    <source>
        <dbReference type="ARBA" id="ARBA00023163"/>
    </source>
</evidence>
<dbReference type="InterPro" id="IPR002712">
    <property type="entry name" value="CcdB"/>
</dbReference>
<evidence type="ECO:0000256" key="2">
    <source>
        <dbReference type="ARBA" id="ARBA00015075"/>
    </source>
</evidence>
<evidence type="ECO:0000313" key="9">
    <source>
        <dbReference type="Proteomes" id="UP000188879"/>
    </source>
</evidence>
<evidence type="ECO:0000256" key="4">
    <source>
        <dbReference type="ARBA" id="ARBA00023015"/>
    </source>
</evidence>
<dbReference type="GO" id="GO:0006276">
    <property type="term" value="P:plasmid maintenance"/>
    <property type="evidence" value="ECO:0007669"/>
    <property type="project" value="InterPro"/>
</dbReference>
<name>A0A1V2H3C9_9PROT</name>
<proteinExistence type="inferred from homology"/>
<keyword evidence="9" id="KW-1185">Reference proteome</keyword>
<evidence type="ECO:0000256" key="6">
    <source>
        <dbReference type="ARBA" id="ARBA00029628"/>
    </source>
</evidence>
<sequence>MPQFDIFRNPGQRAAIPFVVSLQSTRLERAAGRLVIPLVEASAFAAEEHWLTPRLTVAGRRLVANPFDLATVPLARLGAPVGRIEDEADRAALLRAVDELLSQA</sequence>
<dbReference type="Gene3D" id="2.30.30.110">
    <property type="match status" value="1"/>
</dbReference>